<dbReference type="Proteomes" id="UP000199050">
    <property type="component" value="Unassembled WGS sequence"/>
</dbReference>
<dbReference type="GO" id="GO:0140359">
    <property type="term" value="F:ABC-type transporter activity"/>
    <property type="evidence" value="ECO:0007669"/>
    <property type="project" value="InterPro"/>
</dbReference>
<dbReference type="STRING" id="1174501.SAMN05216192_10238"/>
<dbReference type="Pfam" id="PF12679">
    <property type="entry name" value="ABC2_membrane_2"/>
    <property type="match status" value="1"/>
</dbReference>
<keyword evidence="3" id="KW-1185">Reference proteome</keyword>
<sequence>MNMYLHELKALRKSGGGWACAMIALAALFLSLYPSMVSDSADFTSLLEGYPASVRAMLGINLEYITSILGFYSMVFAYIALCGGIQAMHLGASILSKEARERTADFLLVKPVSRARIVSAKLLAALTVILVTDLVYFLVTAIIASAVATANYSLSMFFMLNLPLLFIQLIFLAVGLVASVFFSRLKNVLPLTLGVVFGLYMTGALLAAGSEGELARYLSPFQYFDSIYIIEHHTFELQYLIAGALIVAAAVSVCYRVYIKKDIHAV</sequence>
<dbReference type="GO" id="GO:0005886">
    <property type="term" value="C:plasma membrane"/>
    <property type="evidence" value="ECO:0007669"/>
    <property type="project" value="UniProtKB-SubCell"/>
</dbReference>
<evidence type="ECO:0000313" key="3">
    <source>
        <dbReference type="Proteomes" id="UP000199050"/>
    </source>
</evidence>
<gene>
    <name evidence="2" type="ORF">SAMN05216192_10238</name>
</gene>
<protein>
    <submittedName>
        <fullName evidence="2">ABC-2 type transport system permease protein</fullName>
    </submittedName>
</protein>
<feature type="transmembrane region" description="Helical" evidence="1">
    <location>
        <begin position="154"/>
        <end position="181"/>
    </location>
</feature>
<feature type="transmembrane region" description="Helical" evidence="1">
    <location>
        <begin position="64"/>
        <end position="92"/>
    </location>
</feature>
<evidence type="ECO:0000313" key="2">
    <source>
        <dbReference type="EMBL" id="SDH91902.1"/>
    </source>
</evidence>
<reference evidence="3" key="1">
    <citation type="submission" date="2016-10" db="EMBL/GenBank/DDBJ databases">
        <authorList>
            <person name="Varghese N."/>
            <person name="Submissions S."/>
        </authorList>
    </citation>
    <scope>NUCLEOTIDE SEQUENCE [LARGE SCALE GENOMIC DNA]</scope>
    <source>
        <strain evidence="3">CGMCC 1.11012</strain>
    </source>
</reference>
<evidence type="ECO:0000256" key="1">
    <source>
        <dbReference type="SAM" id="Phobius"/>
    </source>
</evidence>
<accession>A0A1G8GBU8</accession>
<keyword evidence="1" id="KW-0472">Membrane</keyword>
<organism evidence="2 3">
    <name type="scientific">Paenibacillus typhae</name>
    <dbReference type="NCBI Taxonomy" id="1174501"/>
    <lineage>
        <taxon>Bacteria</taxon>
        <taxon>Bacillati</taxon>
        <taxon>Bacillota</taxon>
        <taxon>Bacilli</taxon>
        <taxon>Bacillales</taxon>
        <taxon>Paenibacillaceae</taxon>
        <taxon>Paenibacillus</taxon>
    </lineage>
</organism>
<keyword evidence="1" id="KW-0812">Transmembrane</keyword>
<dbReference type="PANTHER" id="PTHR43471:SF12">
    <property type="entry name" value="HYPOTHETICAL MEMBRANE PROTEIN, CONSERVED"/>
    <property type="match status" value="1"/>
</dbReference>
<dbReference type="OrthoDB" id="9800309at2"/>
<name>A0A1G8GBU8_9BACL</name>
<proteinExistence type="predicted"/>
<dbReference type="EMBL" id="FNDX01000002">
    <property type="protein sequence ID" value="SDH91902.1"/>
    <property type="molecule type" value="Genomic_DNA"/>
</dbReference>
<feature type="transmembrane region" description="Helical" evidence="1">
    <location>
        <begin position="237"/>
        <end position="258"/>
    </location>
</feature>
<dbReference type="PANTHER" id="PTHR43471">
    <property type="entry name" value="ABC TRANSPORTER PERMEASE"/>
    <property type="match status" value="1"/>
</dbReference>
<keyword evidence="1" id="KW-1133">Transmembrane helix</keyword>
<feature type="transmembrane region" description="Helical" evidence="1">
    <location>
        <begin position="188"/>
        <end position="208"/>
    </location>
</feature>
<feature type="transmembrane region" description="Helical" evidence="1">
    <location>
        <begin position="122"/>
        <end position="148"/>
    </location>
</feature>
<dbReference type="AlphaFoldDB" id="A0A1G8GBU8"/>
<dbReference type="RefSeq" id="WP_090711650.1">
    <property type="nucleotide sequence ID" value="NZ_CBCSKY010000013.1"/>
</dbReference>